<accession>A0A7J9I5R9</accession>
<proteinExistence type="predicted"/>
<dbReference type="OrthoDB" id="1001469at2759"/>
<dbReference type="EMBL" id="JABFAD010021264">
    <property type="protein sequence ID" value="MBA0817459.1"/>
    <property type="molecule type" value="Genomic_DNA"/>
</dbReference>
<comment type="caution">
    <text evidence="2">The sequence shown here is derived from an EMBL/GenBank/DDBJ whole genome shotgun (WGS) entry which is preliminary data.</text>
</comment>
<dbReference type="AlphaFoldDB" id="A0A7J9I5R9"/>
<feature type="region of interest" description="Disordered" evidence="1">
    <location>
        <begin position="52"/>
        <end position="89"/>
    </location>
</feature>
<name>A0A7J9I5R9_9ROSI</name>
<keyword evidence="3" id="KW-1185">Reference proteome</keyword>
<reference evidence="2 3" key="1">
    <citation type="journal article" date="2019" name="Genome Biol. Evol.">
        <title>Insights into the evolution of the New World diploid cottons (Gossypium, subgenus Houzingenia) based on genome sequencing.</title>
        <authorList>
            <person name="Grover C.E."/>
            <person name="Arick M.A. 2nd"/>
            <person name="Thrash A."/>
            <person name="Conover J.L."/>
            <person name="Sanders W.S."/>
            <person name="Peterson D.G."/>
            <person name="Frelichowski J.E."/>
            <person name="Scheffler J.A."/>
            <person name="Scheffler B.E."/>
            <person name="Wendel J.F."/>
        </authorList>
    </citation>
    <scope>NUCLEOTIDE SEQUENCE [LARGE SCALE GENOMIC DNA]</scope>
    <source>
        <strain evidence="2">0</strain>
        <tissue evidence="2">Leaf</tissue>
    </source>
</reference>
<evidence type="ECO:0000313" key="2">
    <source>
        <dbReference type="EMBL" id="MBA0817459.1"/>
    </source>
</evidence>
<dbReference type="Proteomes" id="UP000593560">
    <property type="component" value="Unassembled WGS sequence"/>
</dbReference>
<feature type="compositionally biased region" description="Basic and acidic residues" evidence="1">
    <location>
        <begin position="52"/>
        <end position="75"/>
    </location>
</feature>
<protein>
    <submittedName>
        <fullName evidence="2">Uncharacterized protein</fullName>
    </submittedName>
</protein>
<evidence type="ECO:0000313" key="3">
    <source>
        <dbReference type="Proteomes" id="UP000593560"/>
    </source>
</evidence>
<gene>
    <name evidence="2" type="ORF">Gohar_019466</name>
</gene>
<organism evidence="2 3">
    <name type="scientific">Gossypium harknessii</name>
    <dbReference type="NCBI Taxonomy" id="34285"/>
    <lineage>
        <taxon>Eukaryota</taxon>
        <taxon>Viridiplantae</taxon>
        <taxon>Streptophyta</taxon>
        <taxon>Embryophyta</taxon>
        <taxon>Tracheophyta</taxon>
        <taxon>Spermatophyta</taxon>
        <taxon>Magnoliopsida</taxon>
        <taxon>eudicotyledons</taxon>
        <taxon>Gunneridae</taxon>
        <taxon>Pentapetalae</taxon>
        <taxon>rosids</taxon>
        <taxon>malvids</taxon>
        <taxon>Malvales</taxon>
        <taxon>Malvaceae</taxon>
        <taxon>Malvoideae</taxon>
        <taxon>Gossypium</taxon>
    </lineage>
</organism>
<sequence length="89" mass="9791">MPQASDVTEKETLLAFQIGLKPWVRQKMEQRGVQKLSEAMTVGESVVKLGLGKDKVGSSKPEERGVREKDHKEDIDGNGIGDNCGNRKP</sequence>
<evidence type="ECO:0000256" key="1">
    <source>
        <dbReference type="SAM" id="MobiDB-lite"/>
    </source>
</evidence>